<dbReference type="GO" id="GO:0016020">
    <property type="term" value="C:membrane"/>
    <property type="evidence" value="ECO:0007669"/>
    <property type="project" value="UniProtKB-SubCell"/>
</dbReference>
<feature type="transmembrane region" description="Helical" evidence="6">
    <location>
        <begin position="271"/>
        <end position="294"/>
    </location>
</feature>
<evidence type="ECO:0000256" key="3">
    <source>
        <dbReference type="ARBA" id="ARBA00022692"/>
    </source>
</evidence>
<name>A0AAD1UBC6_EUPCR</name>
<dbReference type="SUPFAM" id="SSF103473">
    <property type="entry name" value="MFS general substrate transporter"/>
    <property type="match status" value="1"/>
</dbReference>
<evidence type="ECO:0000256" key="6">
    <source>
        <dbReference type="SAM" id="Phobius"/>
    </source>
</evidence>
<dbReference type="Proteomes" id="UP001295684">
    <property type="component" value="Unassembled WGS sequence"/>
</dbReference>
<keyword evidence="5 6" id="KW-0472">Membrane</keyword>
<keyword evidence="2" id="KW-0813">Transport</keyword>
<evidence type="ECO:0000256" key="4">
    <source>
        <dbReference type="ARBA" id="ARBA00022989"/>
    </source>
</evidence>
<dbReference type="GO" id="GO:0022857">
    <property type="term" value="F:transmembrane transporter activity"/>
    <property type="evidence" value="ECO:0007669"/>
    <property type="project" value="InterPro"/>
</dbReference>
<feature type="transmembrane region" description="Helical" evidence="6">
    <location>
        <begin position="102"/>
        <end position="129"/>
    </location>
</feature>
<dbReference type="PANTHER" id="PTHR23506">
    <property type="entry name" value="GH10249P"/>
    <property type="match status" value="1"/>
</dbReference>
<dbReference type="EMBL" id="CAMPGE010007039">
    <property type="protein sequence ID" value="CAI2365963.1"/>
    <property type="molecule type" value="Genomic_DNA"/>
</dbReference>
<evidence type="ECO:0000313" key="7">
    <source>
        <dbReference type="EMBL" id="CAI2365963.1"/>
    </source>
</evidence>
<dbReference type="Pfam" id="PF07690">
    <property type="entry name" value="MFS_1"/>
    <property type="match status" value="1"/>
</dbReference>
<dbReference type="AlphaFoldDB" id="A0AAD1UBC6"/>
<comment type="caution">
    <text evidence="7">The sequence shown here is derived from an EMBL/GenBank/DDBJ whole genome shotgun (WGS) entry which is preliminary data.</text>
</comment>
<feature type="transmembrane region" description="Helical" evidence="6">
    <location>
        <begin position="12"/>
        <end position="32"/>
    </location>
</feature>
<evidence type="ECO:0000256" key="5">
    <source>
        <dbReference type="ARBA" id="ARBA00023136"/>
    </source>
</evidence>
<comment type="subcellular location">
    <subcellularLocation>
        <location evidence="1">Membrane</location>
        <topology evidence="1">Multi-pass membrane protein</topology>
    </subcellularLocation>
</comment>
<feature type="transmembrane region" description="Helical" evidence="6">
    <location>
        <begin position="227"/>
        <end position="251"/>
    </location>
</feature>
<dbReference type="PANTHER" id="PTHR23506:SF26">
    <property type="entry name" value="MFS-TYPE TRANSPORTER SLC18B1"/>
    <property type="match status" value="1"/>
</dbReference>
<evidence type="ECO:0000313" key="8">
    <source>
        <dbReference type="Proteomes" id="UP001295684"/>
    </source>
</evidence>
<reference evidence="7" key="1">
    <citation type="submission" date="2023-07" db="EMBL/GenBank/DDBJ databases">
        <authorList>
            <consortium name="AG Swart"/>
            <person name="Singh M."/>
            <person name="Singh A."/>
            <person name="Seah K."/>
            <person name="Emmerich C."/>
        </authorList>
    </citation>
    <scope>NUCLEOTIDE SEQUENCE</scope>
    <source>
        <strain evidence="7">DP1</strain>
    </source>
</reference>
<keyword evidence="4 6" id="KW-1133">Transmembrane helix</keyword>
<keyword evidence="8" id="KW-1185">Reference proteome</keyword>
<sequence>MKDRKAFEKRYVLFLACYLLASATLTIVAPIMPYQMKEKGVPTALNSIIFCIFSIAGLFASIYGGKYLAAKGAKFFVYSGLLGLALSHLIYALLAFVQSKNIFAVIIILNRCLEGWSFGLIQCMVYGVASQELAPTEFDRYARTCSASAGVGGCLSLLAGPYLFSIGGYFLPYFALCGSFVLLTFIMHVSGTLNIKKVKPTRFLEALSKSVDEESLPTPETKIDLKFLLSLPTVKIGCMSILLSNMVLSYLDPIFALKMLDMGIYAGTAGHIYIFLLLSYSIFGFFGGVLEIIADKKTLIIAGYFVGFLGFCTIAHCVFIGTNYVLLIIIGLFLNGYSVIGGNTFATMYTKAELMNAGEEKGISRKEAGGYFGGVKGSMNLIGTFIGPLVSPNVYMMIGFDYTCIMMGSIQIFFVLFFIYTTKNRDHQVQKIEPEMNELQKLS</sequence>
<feature type="transmembrane region" description="Helical" evidence="6">
    <location>
        <begin position="370"/>
        <end position="390"/>
    </location>
</feature>
<feature type="transmembrane region" description="Helical" evidence="6">
    <location>
        <begin position="170"/>
        <end position="189"/>
    </location>
</feature>
<dbReference type="InterPro" id="IPR050930">
    <property type="entry name" value="MFS_Vesicular_Transporter"/>
</dbReference>
<dbReference type="InterPro" id="IPR036259">
    <property type="entry name" value="MFS_trans_sf"/>
</dbReference>
<proteinExistence type="predicted"/>
<feature type="transmembrane region" description="Helical" evidence="6">
    <location>
        <begin position="44"/>
        <end position="63"/>
    </location>
</feature>
<feature type="transmembrane region" description="Helical" evidence="6">
    <location>
        <begin position="301"/>
        <end position="321"/>
    </location>
</feature>
<evidence type="ECO:0008006" key="9">
    <source>
        <dbReference type="Google" id="ProtNLM"/>
    </source>
</evidence>
<gene>
    <name evidence="7" type="ORF">ECRASSUSDP1_LOCUS7232</name>
</gene>
<dbReference type="Gene3D" id="1.20.1250.20">
    <property type="entry name" value="MFS general substrate transporter like domains"/>
    <property type="match status" value="2"/>
</dbReference>
<protein>
    <recommendedName>
        <fullName evidence="9">Major facilitator superfamily (MFS) profile domain-containing protein</fullName>
    </recommendedName>
</protein>
<dbReference type="InterPro" id="IPR011701">
    <property type="entry name" value="MFS"/>
</dbReference>
<evidence type="ECO:0000256" key="2">
    <source>
        <dbReference type="ARBA" id="ARBA00022448"/>
    </source>
</evidence>
<feature type="transmembrane region" description="Helical" evidence="6">
    <location>
        <begin position="75"/>
        <end position="96"/>
    </location>
</feature>
<feature type="transmembrane region" description="Helical" evidence="6">
    <location>
        <begin position="396"/>
        <end position="420"/>
    </location>
</feature>
<feature type="transmembrane region" description="Helical" evidence="6">
    <location>
        <begin position="141"/>
        <end position="164"/>
    </location>
</feature>
<evidence type="ECO:0000256" key="1">
    <source>
        <dbReference type="ARBA" id="ARBA00004141"/>
    </source>
</evidence>
<organism evidence="7 8">
    <name type="scientific">Euplotes crassus</name>
    <dbReference type="NCBI Taxonomy" id="5936"/>
    <lineage>
        <taxon>Eukaryota</taxon>
        <taxon>Sar</taxon>
        <taxon>Alveolata</taxon>
        <taxon>Ciliophora</taxon>
        <taxon>Intramacronucleata</taxon>
        <taxon>Spirotrichea</taxon>
        <taxon>Hypotrichia</taxon>
        <taxon>Euplotida</taxon>
        <taxon>Euplotidae</taxon>
        <taxon>Moneuplotes</taxon>
    </lineage>
</organism>
<accession>A0AAD1UBC6</accession>
<feature type="transmembrane region" description="Helical" evidence="6">
    <location>
        <begin position="327"/>
        <end position="349"/>
    </location>
</feature>
<keyword evidence="3 6" id="KW-0812">Transmembrane</keyword>